<dbReference type="Proteomes" id="UP000580250">
    <property type="component" value="Unassembled WGS sequence"/>
</dbReference>
<accession>A0A6V7V2S2</accession>
<dbReference type="AlphaFoldDB" id="A0A6V7V2S2"/>
<organism evidence="1 2">
    <name type="scientific">Meloidogyne enterolobii</name>
    <name type="common">Root-knot nematode worm</name>
    <name type="synonym">Meloidogyne mayaguensis</name>
    <dbReference type="NCBI Taxonomy" id="390850"/>
    <lineage>
        <taxon>Eukaryota</taxon>
        <taxon>Metazoa</taxon>
        <taxon>Ecdysozoa</taxon>
        <taxon>Nematoda</taxon>
        <taxon>Chromadorea</taxon>
        <taxon>Rhabditida</taxon>
        <taxon>Tylenchina</taxon>
        <taxon>Tylenchomorpha</taxon>
        <taxon>Tylenchoidea</taxon>
        <taxon>Meloidogynidae</taxon>
        <taxon>Meloidogyninae</taxon>
        <taxon>Meloidogyne</taxon>
    </lineage>
</organism>
<evidence type="ECO:0000313" key="2">
    <source>
        <dbReference type="Proteomes" id="UP000580250"/>
    </source>
</evidence>
<name>A0A6V7V2S2_MELEN</name>
<protein>
    <submittedName>
        <fullName evidence="1">Uncharacterized protein</fullName>
    </submittedName>
</protein>
<sequence length="194" mass="22139">MGESSSSASSIWSQIGRKFTHNTTKKENLLNSTFNNLIVEWLSEGVLAKLETKLILPIIECDKLEIAKLGIRLAFRPLKKITEAKHWWTYILDPSFSIANMDDSGESWLNNKEWEEQLTKSLPKYISTLSNKMIESAESIVSSIIEELSLLEGSSTVKSQLFLVFETVENDLRSDKFIQILKNLSEINKREVKV</sequence>
<gene>
    <name evidence="1" type="ORF">MENT_LOCUS19796</name>
</gene>
<comment type="caution">
    <text evidence="1">The sequence shown here is derived from an EMBL/GenBank/DDBJ whole genome shotgun (WGS) entry which is preliminary data.</text>
</comment>
<dbReference type="EMBL" id="CAJEWN010000141">
    <property type="protein sequence ID" value="CAD2168428.1"/>
    <property type="molecule type" value="Genomic_DNA"/>
</dbReference>
<proteinExistence type="predicted"/>
<evidence type="ECO:0000313" key="1">
    <source>
        <dbReference type="EMBL" id="CAD2168428.1"/>
    </source>
</evidence>
<reference evidence="1 2" key="1">
    <citation type="submission" date="2020-08" db="EMBL/GenBank/DDBJ databases">
        <authorList>
            <person name="Koutsovoulos G."/>
            <person name="Danchin GJ E."/>
        </authorList>
    </citation>
    <scope>NUCLEOTIDE SEQUENCE [LARGE SCALE GENOMIC DNA]</scope>
</reference>